<evidence type="ECO:0000313" key="3">
    <source>
        <dbReference type="Proteomes" id="UP001595533"/>
    </source>
</evidence>
<organism evidence="2 3">
    <name type="scientific">Marinicella sediminis</name>
    <dbReference type="NCBI Taxonomy" id="1792834"/>
    <lineage>
        <taxon>Bacteria</taxon>
        <taxon>Pseudomonadati</taxon>
        <taxon>Pseudomonadota</taxon>
        <taxon>Gammaproteobacteria</taxon>
        <taxon>Lysobacterales</taxon>
        <taxon>Marinicellaceae</taxon>
        <taxon>Marinicella</taxon>
    </lineage>
</organism>
<dbReference type="EMBL" id="JBHRTS010000004">
    <property type="protein sequence ID" value="MFC3194482.1"/>
    <property type="molecule type" value="Genomic_DNA"/>
</dbReference>
<dbReference type="SMART" id="SM00987">
    <property type="entry name" value="UreE_C"/>
    <property type="match status" value="1"/>
</dbReference>
<sequence>MKQLLSDISRCALCRHELPLGPRPVVQASTHSRILIIGQAPGSKVHATGVPWNDPSGDQLREWLGVDKACFYDPNWFAFMPMGFCYPGKGRSGDLPPMKRCAPTWHETLRSAMPDIQLTLLVGQYAQKHYLKDRLSLTERVKNRQDYLPEYMPLPHPSPRNRLWQRRNPWFSDHVVPQLLDQVQSILQA</sequence>
<reference evidence="3" key="1">
    <citation type="journal article" date="2019" name="Int. J. Syst. Evol. Microbiol.">
        <title>The Global Catalogue of Microorganisms (GCM) 10K type strain sequencing project: providing services to taxonomists for standard genome sequencing and annotation.</title>
        <authorList>
            <consortium name="The Broad Institute Genomics Platform"/>
            <consortium name="The Broad Institute Genome Sequencing Center for Infectious Disease"/>
            <person name="Wu L."/>
            <person name="Ma J."/>
        </authorList>
    </citation>
    <scope>NUCLEOTIDE SEQUENCE [LARGE SCALE GENOMIC DNA]</scope>
    <source>
        <strain evidence="3">KCTC 42953</strain>
    </source>
</reference>
<dbReference type="RefSeq" id="WP_077411188.1">
    <property type="nucleotide sequence ID" value="NZ_JBHRTS010000004.1"/>
</dbReference>
<proteinExistence type="predicted"/>
<dbReference type="Pfam" id="PF03167">
    <property type="entry name" value="UDG"/>
    <property type="match status" value="1"/>
</dbReference>
<accession>A0ABV7JBI7</accession>
<feature type="domain" description="Uracil-DNA glycosylase-like" evidence="1">
    <location>
        <begin position="25"/>
        <end position="180"/>
    </location>
</feature>
<dbReference type="Proteomes" id="UP001595533">
    <property type="component" value="Unassembled WGS sequence"/>
</dbReference>
<dbReference type="InterPro" id="IPR047124">
    <property type="entry name" value="HI_0220.2"/>
</dbReference>
<comment type="caution">
    <text evidence="2">The sequence shown here is derived from an EMBL/GenBank/DDBJ whole genome shotgun (WGS) entry which is preliminary data.</text>
</comment>
<dbReference type="PANTHER" id="PTHR42160">
    <property type="entry name" value="URACIL-DNA GLYCOSYLASE SUPERFAMILY PROTEIN"/>
    <property type="match status" value="1"/>
</dbReference>
<dbReference type="InterPro" id="IPR036895">
    <property type="entry name" value="Uracil-DNA_glycosylase-like_sf"/>
</dbReference>
<dbReference type="InterPro" id="IPR005122">
    <property type="entry name" value="Uracil-DNA_glycosylase-like"/>
</dbReference>
<name>A0ABV7JBI7_9GAMM</name>
<gene>
    <name evidence="2" type="ORF">ACFODZ_09550</name>
</gene>
<keyword evidence="3" id="KW-1185">Reference proteome</keyword>
<dbReference type="PANTHER" id="PTHR42160:SF1">
    <property type="entry name" value="URACIL-DNA GLYCOSYLASE SUPERFAMILY PROTEIN"/>
    <property type="match status" value="1"/>
</dbReference>
<dbReference type="SMART" id="SM00986">
    <property type="entry name" value="UDG"/>
    <property type="match status" value="1"/>
</dbReference>
<dbReference type="Gene3D" id="3.40.470.10">
    <property type="entry name" value="Uracil-DNA glycosylase-like domain"/>
    <property type="match status" value="1"/>
</dbReference>
<protein>
    <submittedName>
        <fullName evidence="2">Uracil-DNA glycosylase family protein</fullName>
    </submittedName>
</protein>
<dbReference type="SUPFAM" id="SSF52141">
    <property type="entry name" value="Uracil-DNA glycosylase-like"/>
    <property type="match status" value="1"/>
</dbReference>
<dbReference type="CDD" id="cd10033">
    <property type="entry name" value="UDG_like"/>
    <property type="match status" value="1"/>
</dbReference>
<evidence type="ECO:0000313" key="2">
    <source>
        <dbReference type="EMBL" id="MFC3194482.1"/>
    </source>
</evidence>
<evidence type="ECO:0000259" key="1">
    <source>
        <dbReference type="SMART" id="SM00986"/>
    </source>
</evidence>